<protein>
    <submittedName>
        <fullName evidence="5">VRR-NUC domain-containing protein</fullName>
    </submittedName>
</protein>
<evidence type="ECO:0000256" key="3">
    <source>
        <dbReference type="ARBA" id="ARBA00022801"/>
    </source>
</evidence>
<evidence type="ECO:0000313" key="6">
    <source>
        <dbReference type="Proteomes" id="UP001254075"/>
    </source>
</evidence>
<comment type="cofactor">
    <cofactor evidence="1">
        <name>Mg(2+)</name>
        <dbReference type="ChEBI" id="CHEBI:18420"/>
    </cofactor>
</comment>
<dbReference type="GO" id="GO:0016788">
    <property type="term" value="F:hydrolase activity, acting on ester bonds"/>
    <property type="evidence" value="ECO:0007669"/>
    <property type="project" value="InterPro"/>
</dbReference>
<dbReference type="RefSeq" id="WP_313845672.1">
    <property type="nucleotide sequence ID" value="NZ_JAVLAM010000004.1"/>
</dbReference>
<evidence type="ECO:0000256" key="1">
    <source>
        <dbReference type="ARBA" id="ARBA00001946"/>
    </source>
</evidence>
<sequence length="104" mass="11895">MKSEHEIQNEILLELSKSGTTVCRSNAGKVKTKDGRTIALFPKGWPDITGFRHSDGKMILIECKNDRGRLRKDQQQFEKFINQYPVLYGVARSVEDALKIVDKE</sequence>
<proteinExistence type="predicted"/>
<evidence type="ECO:0000256" key="2">
    <source>
        <dbReference type="ARBA" id="ARBA00022722"/>
    </source>
</evidence>
<dbReference type="SMART" id="SM00990">
    <property type="entry name" value="VRR_NUC"/>
    <property type="match status" value="1"/>
</dbReference>
<dbReference type="InterPro" id="IPR011856">
    <property type="entry name" value="tRNA_endonuc-like_dom_sf"/>
</dbReference>
<gene>
    <name evidence="5" type="ORF">RI532_12925</name>
</gene>
<reference evidence="5" key="1">
    <citation type="submission" date="2023-08" db="EMBL/GenBank/DDBJ databases">
        <authorList>
            <person name="Page C.A."/>
            <person name="Perez-Diaz I.M."/>
        </authorList>
    </citation>
    <scope>NUCLEOTIDE SEQUENCE</scope>
    <source>
        <strain evidence="5">3.8.38</strain>
    </source>
</reference>
<name>A0AAW8W947_9LACO</name>
<dbReference type="Pfam" id="PF08774">
    <property type="entry name" value="VRR_NUC"/>
    <property type="match status" value="1"/>
</dbReference>
<accession>A0AAW8W947</accession>
<comment type="caution">
    <text evidence="5">The sequence shown here is derived from an EMBL/GenBank/DDBJ whole genome shotgun (WGS) entry which is preliminary data.</text>
</comment>
<dbReference type="InterPro" id="IPR014883">
    <property type="entry name" value="VRR_NUC"/>
</dbReference>
<dbReference type="AlphaFoldDB" id="A0AAW8W947"/>
<dbReference type="Gene3D" id="3.40.1350.10">
    <property type="match status" value="1"/>
</dbReference>
<feature type="domain" description="VRR-NUC" evidence="4">
    <location>
        <begin position="2"/>
        <end position="95"/>
    </location>
</feature>
<keyword evidence="3" id="KW-0378">Hydrolase</keyword>
<dbReference type="GO" id="GO:0003676">
    <property type="term" value="F:nucleic acid binding"/>
    <property type="evidence" value="ECO:0007669"/>
    <property type="project" value="InterPro"/>
</dbReference>
<dbReference type="Proteomes" id="UP001254075">
    <property type="component" value="Unassembled WGS sequence"/>
</dbReference>
<evidence type="ECO:0000259" key="4">
    <source>
        <dbReference type="SMART" id="SM00990"/>
    </source>
</evidence>
<keyword evidence="2" id="KW-0540">Nuclease</keyword>
<organism evidence="5 6">
    <name type="scientific">Levilactobacillus namurensis</name>
    <dbReference type="NCBI Taxonomy" id="380393"/>
    <lineage>
        <taxon>Bacteria</taxon>
        <taxon>Bacillati</taxon>
        <taxon>Bacillota</taxon>
        <taxon>Bacilli</taxon>
        <taxon>Lactobacillales</taxon>
        <taxon>Lactobacillaceae</taxon>
        <taxon>Levilactobacillus</taxon>
    </lineage>
</organism>
<dbReference type="GO" id="GO:0004518">
    <property type="term" value="F:nuclease activity"/>
    <property type="evidence" value="ECO:0007669"/>
    <property type="project" value="UniProtKB-KW"/>
</dbReference>
<dbReference type="EMBL" id="JAVLAM010000004">
    <property type="protein sequence ID" value="MDT7015278.1"/>
    <property type="molecule type" value="Genomic_DNA"/>
</dbReference>
<evidence type="ECO:0000313" key="5">
    <source>
        <dbReference type="EMBL" id="MDT7015278.1"/>
    </source>
</evidence>